<evidence type="ECO:0000313" key="2">
    <source>
        <dbReference type="Proteomes" id="UP000594603"/>
    </source>
</evidence>
<name>A0ACD1BGX1_9CLOT</name>
<sequence>MTIKEELLSEFNRYQTMFSDLKKEKRFSRLGKAFKTETNNYFYDTGTGKVFQISDHLFEIISCLSKTDDFNKLYDLKIPPNKLLESLKELEAVISTEHILSAYPVETMEYPSLQESLKALKQVELEVTEKCNLRCKYCVYHDGQGAFRTFGQDDMSISTAQKAIDILASSSSDEVNLSFYGGEPLIKFDLIKECIKYCKKKLNNKIVHYNMTTNCTLVTPAVAEYLSTIDNFYITVSIDGPIHIHNKNRVFTNGAGSFEKTLLGFKNLVTAYGNKAKTHLNINSVIADPRHEVFDEMQNFFDNLEWLPKGIVFTNSYISTGDIDEEYLGVDTPQERNELQKFEQLHGDMDPLTNWSMNLLESNQYDIGDNPLISRDSMDKELACIHKRLLVDKPIKSYSMNGCCVPGARRLYVTVNGDFKICEKMGPSPSIGNVNEGININNITKHYIKDFTNEAIKYCNECWAVNLCSLCYMKCFDENGIHISYRHSTCMSNRWILERYLVKYHELLENNPTSLEYLNDYVLY</sequence>
<dbReference type="EMBL" id="CP051756">
    <property type="protein sequence ID" value="QPJ86660.1"/>
    <property type="molecule type" value="Genomic_DNA"/>
</dbReference>
<reference evidence="1" key="1">
    <citation type="submission" date="2020-04" db="EMBL/GenBank/DDBJ databases">
        <title>A novel bacterium ('Candidatus Sarcina troglodytae' sp. nov.) linked to a protracted, uniformly lethal epizootic among sanctuary western chimpanzees (Pan troglodytes verus) in Sierra Leone.</title>
        <authorList>
            <person name="Owens L.A."/>
            <person name="Colitti B."/>
            <person name="Hirji I."/>
            <person name="Pizaro A."/>
            <person name="Jaffe J.E."/>
            <person name="Moittie S."/>
            <person name="Bishop-Lilly K.A."/>
            <person name="Estrella L.A."/>
            <person name="Voegtly L.J."/>
            <person name="Kuhn J.H."/>
            <person name="Suen G."/>
            <person name="Deblois C.L."/>
            <person name="Dunn C."/>
            <person name="Juan-Salles C."/>
            <person name="Goldberg T.L."/>
        </authorList>
    </citation>
    <scope>NUCLEOTIDE SEQUENCE</scope>
    <source>
        <strain evidence="1">JB2</strain>
    </source>
</reference>
<keyword evidence="1" id="KW-0614">Plasmid</keyword>
<evidence type="ECO:0000313" key="1">
    <source>
        <dbReference type="EMBL" id="QPJ86660.1"/>
    </source>
</evidence>
<dbReference type="Proteomes" id="UP000594603">
    <property type="component" value="Plasmid p2"/>
</dbReference>
<organism evidence="1 2">
    <name type="scientific">Candidatus Sarcina troglodytae</name>
    <dbReference type="NCBI Taxonomy" id="2726954"/>
    <lineage>
        <taxon>Bacteria</taxon>
        <taxon>Bacillati</taxon>
        <taxon>Bacillota</taxon>
        <taxon>Clostridia</taxon>
        <taxon>Eubacteriales</taxon>
        <taxon>Clostridiaceae</taxon>
        <taxon>Sarcina</taxon>
    </lineage>
</organism>
<protein>
    <submittedName>
        <fullName evidence="1">Radical SAM protein</fullName>
    </submittedName>
</protein>
<gene>
    <name evidence="1" type="ORF">HH195_11850</name>
</gene>
<accession>A0ACD1BGX1</accession>
<geneLocation type="plasmid" evidence="1 2">
    <name>p2</name>
</geneLocation>
<keyword evidence="2" id="KW-1185">Reference proteome</keyword>
<proteinExistence type="predicted"/>